<dbReference type="PANTHER" id="PTHR10010:SF46">
    <property type="entry name" value="SODIUM-DEPENDENT PHOSPHATE TRANSPORT PROTEIN 2B"/>
    <property type="match status" value="1"/>
</dbReference>
<keyword evidence="3" id="KW-1003">Cell membrane</keyword>
<dbReference type="EMBL" id="LJIJ01000406">
    <property type="protein sequence ID" value="ODM97831.1"/>
    <property type="molecule type" value="Genomic_DNA"/>
</dbReference>
<dbReference type="GO" id="GO:0044341">
    <property type="term" value="P:sodium-dependent phosphate transport"/>
    <property type="evidence" value="ECO:0007669"/>
    <property type="project" value="InterPro"/>
</dbReference>
<reference evidence="8 9" key="1">
    <citation type="journal article" date="2016" name="Genome Biol. Evol.">
        <title>Gene Family Evolution Reflects Adaptation to Soil Environmental Stressors in the Genome of the Collembolan Orchesella cincta.</title>
        <authorList>
            <person name="Faddeeva-Vakhrusheva A."/>
            <person name="Derks M.F."/>
            <person name="Anvar S.Y."/>
            <person name="Agamennone V."/>
            <person name="Suring W."/>
            <person name="Smit S."/>
            <person name="van Straalen N.M."/>
            <person name="Roelofs D."/>
        </authorList>
    </citation>
    <scope>NUCLEOTIDE SEQUENCE [LARGE SCALE GENOMIC DNA]</scope>
    <source>
        <tissue evidence="8">Mixed pool</tissue>
    </source>
</reference>
<comment type="caution">
    <text evidence="8">The sequence shown here is derived from an EMBL/GenBank/DDBJ whole genome shotgun (WGS) entry which is preliminary data.</text>
</comment>
<feature type="transmembrane region" description="Helical" evidence="7">
    <location>
        <begin position="361"/>
        <end position="383"/>
    </location>
</feature>
<keyword evidence="5 7" id="KW-1133">Transmembrane helix</keyword>
<dbReference type="OrthoDB" id="76259at2759"/>
<accession>A0A1D2MY27</accession>
<dbReference type="GO" id="GO:0005436">
    <property type="term" value="F:sodium:phosphate symporter activity"/>
    <property type="evidence" value="ECO:0007669"/>
    <property type="project" value="InterPro"/>
</dbReference>
<comment type="subcellular location">
    <subcellularLocation>
        <location evidence="1">Apical cell membrane</location>
        <topology evidence="1">Multi-pass membrane protein</topology>
    </subcellularLocation>
</comment>
<keyword evidence="9" id="KW-1185">Reference proteome</keyword>
<dbReference type="PANTHER" id="PTHR10010">
    <property type="entry name" value="SOLUTE CARRIER FAMILY 34 SODIUM PHOSPHATE , MEMBER 2-RELATED"/>
    <property type="match status" value="1"/>
</dbReference>
<dbReference type="Proteomes" id="UP000094527">
    <property type="component" value="Unassembled WGS sequence"/>
</dbReference>
<proteinExistence type="inferred from homology"/>
<dbReference type="GO" id="GO:0016324">
    <property type="term" value="C:apical plasma membrane"/>
    <property type="evidence" value="ECO:0007669"/>
    <property type="project" value="UniProtKB-SubCell"/>
</dbReference>
<name>A0A1D2MY27_ORCCI</name>
<dbReference type="Pfam" id="PF02690">
    <property type="entry name" value="Na_Pi_cotrans"/>
    <property type="match status" value="1"/>
</dbReference>
<dbReference type="STRING" id="48709.A0A1D2MY27"/>
<evidence type="ECO:0000256" key="5">
    <source>
        <dbReference type="ARBA" id="ARBA00022989"/>
    </source>
</evidence>
<feature type="transmembrane region" description="Helical" evidence="7">
    <location>
        <begin position="85"/>
        <end position="106"/>
    </location>
</feature>
<organism evidence="8 9">
    <name type="scientific">Orchesella cincta</name>
    <name type="common">Springtail</name>
    <name type="synonym">Podura cincta</name>
    <dbReference type="NCBI Taxonomy" id="48709"/>
    <lineage>
        <taxon>Eukaryota</taxon>
        <taxon>Metazoa</taxon>
        <taxon>Ecdysozoa</taxon>
        <taxon>Arthropoda</taxon>
        <taxon>Hexapoda</taxon>
        <taxon>Collembola</taxon>
        <taxon>Entomobryomorpha</taxon>
        <taxon>Entomobryoidea</taxon>
        <taxon>Orchesellidae</taxon>
        <taxon>Orchesellinae</taxon>
        <taxon>Orchesella</taxon>
    </lineage>
</organism>
<comment type="similarity">
    <text evidence="2">Belongs to the SLC34A transporter family.</text>
</comment>
<evidence type="ECO:0000313" key="8">
    <source>
        <dbReference type="EMBL" id="ODM97831.1"/>
    </source>
</evidence>
<feature type="transmembrane region" description="Helical" evidence="7">
    <location>
        <begin position="127"/>
        <end position="148"/>
    </location>
</feature>
<keyword evidence="4 7" id="KW-0812">Transmembrane</keyword>
<feature type="transmembrane region" description="Helical" evidence="7">
    <location>
        <begin position="168"/>
        <end position="189"/>
    </location>
</feature>
<gene>
    <name evidence="8" type="ORF">Ocin01_08846</name>
</gene>
<keyword evidence="6 7" id="KW-0472">Membrane</keyword>
<dbReference type="InterPro" id="IPR003841">
    <property type="entry name" value="Na/Pi_transpt"/>
</dbReference>
<evidence type="ECO:0000256" key="6">
    <source>
        <dbReference type="ARBA" id="ARBA00023136"/>
    </source>
</evidence>
<sequence>MGDKKLPHLLLTEAAEETPLMMSSSAGDTTAANAGHPKQTIIYYPPSDDTMSDRTEFNGSSITPGTSLHDNLGQLAEPPTSWKQILVKICCILMLLFFFVCSLGFLSDSFRLIAGKAAGEALQKETLISNPIVGVMMGILVTVAVQSSSTSTSIVVSLVSSGLFSVKTAIPIVMGANLGTSITNTIVALTHMTNRDDFERAFGGAVLHDMFNLLTVSTLLIVEKLTSYLEVTTTKIMSAFDLESKKGGEIQILSLLTKPFTSMVIQINKDVIIGWSINDPKYDDARLLKVWCNSTTTTDTSTITSADLPGTENGDEDLIGSDNKTSVKTAKKSGYTPNSKYIVMFSLAGKYLFNMFDFGDLTVGLILLGISLVLLCGCLVCIVKVLSSLLKGIAITKLVKLVATSIPLISS</sequence>
<evidence type="ECO:0000256" key="2">
    <source>
        <dbReference type="ARBA" id="ARBA00005808"/>
    </source>
</evidence>
<evidence type="ECO:0000313" key="9">
    <source>
        <dbReference type="Proteomes" id="UP000094527"/>
    </source>
</evidence>
<evidence type="ECO:0000256" key="4">
    <source>
        <dbReference type="ARBA" id="ARBA00022692"/>
    </source>
</evidence>
<dbReference type="OMA" id="RECILYE"/>
<dbReference type="AlphaFoldDB" id="A0A1D2MY27"/>
<evidence type="ECO:0000256" key="3">
    <source>
        <dbReference type="ARBA" id="ARBA00022475"/>
    </source>
</evidence>
<evidence type="ECO:0000256" key="7">
    <source>
        <dbReference type="SAM" id="Phobius"/>
    </source>
</evidence>
<protein>
    <submittedName>
        <fullName evidence="8">Sodium-dependent phosphate transport protein 2A</fullName>
    </submittedName>
</protein>
<evidence type="ECO:0000256" key="1">
    <source>
        <dbReference type="ARBA" id="ARBA00004424"/>
    </source>
</evidence>